<gene>
    <name evidence="2" type="ORF">EJB05_14968</name>
</gene>
<reference evidence="2 3" key="1">
    <citation type="journal article" date="2019" name="Sci. Rep.">
        <title>A high-quality genome of Eragrostis curvula grass provides insights into Poaceae evolution and supports new strategies to enhance forage quality.</title>
        <authorList>
            <person name="Carballo J."/>
            <person name="Santos B.A.C.M."/>
            <person name="Zappacosta D."/>
            <person name="Garbus I."/>
            <person name="Selva J.P."/>
            <person name="Gallo C.A."/>
            <person name="Diaz A."/>
            <person name="Albertini E."/>
            <person name="Caccamo M."/>
            <person name="Echenique V."/>
        </authorList>
    </citation>
    <scope>NUCLEOTIDE SEQUENCE [LARGE SCALE GENOMIC DNA]</scope>
    <source>
        <strain evidence="3">cv. Victoria</strain>
        <tissue evidence="2">Leaf</tissue>
    </source>
</reference>
<organism evidence="2 3">
    <name type="scientific">Eragrostis curvula</name>
    <name type="common">weeping love grass</name>
    <dbReference type="NCBI Taxonomy" id="38414"/>
    <lineage>
        <taxon>Eukaryota</taxon>
        <taxon>Viridiplantae</taxon>
        <taxon>Streptophyta</taxon>
        <taxon>Embryophyta</taxon>
        <taxon>Tracheophyta</taxon>
        <taxon>Spermatophyta</taxon>
        <taxon>Magnoliopsida</taxon>
        <taxon>Liliopsida</taxon>
        <taxon>Poales</taxon>
        <taxon>Poaceae</taxon>
        <taxon>PACMAD clade</taxon>
        <taxon>Chloridoideae</taxon>
        <taxon>Eragrostideae</taxon>
        <taxon>Eragrostidinae</taxon>
        <taxon>Eragrostis</taxon>
    </lineage>
</organism>
<proteinExistence type="predicted"/>
<evidence type="ECO:0000313" key="3">
    <source>
        <dbReference type="Proteomes" id="UP000324897"/>
    </source>
</evidence>
<accession>A0A5J9W0I7</accession>
<keyword evidence="3" id="KW-1185">Reference proteome</keyword>
<dbReference type="Proteomes" id="UP000324897">
    <property type="component" value="Chromosome 4"/>
</dbReference>
<dbReference type="EMBL" id="RWGY01000007">
    <property type="protein sequence ID" value="TVU41451.1"/>
    <property type="molecule type" value="Genomic_DNA"/>
</dbReference>
<dbReference type="AlphaFoldDB" id="A0A5J9W0I7"/>
<feature type="compositionally biased region" description="Basic and acidic residues" evidence="1">
    <location>
        <begin position="1"/>
        <end position="11"/>
    </location>
</feature>
<feature type="non-terminal residue" evidence="2">
    <location>
        <position position="1"/>
    </location>
</feature>
<evidence type="ECO:0000256" key="1">
    <source>
        <dbReference type="SAM" id="MobiDB-lite"/>
    </source>
</evidence>
<comment type="caution">
    <text evidence="2">The sequence shown here is derived from an EMBL/GenBank/DDBJ whole genome shotgun (WGS) entry which is preliminary data.</text>
</comment>
<dbReference type="Gramene" id="TVU41451">
    <property type="protein sequence ID" value="TVU41451"/>
    <property type="gene ID" value="EJB05_14968"/>
</dbReference>
<protein>
    <submittedName>
        <fullName evidence="2">Uncharacterized protein</fullName>
    </submittedName>
</protein>
<feature type="region of interest" description="Disordered" evidence="1">
    <location>
        <begin position="1"/>
        <end position="26"/>
    </location>
</feature>
<sequence>MNSNQDHDQAGCRRQGRFGGGSTMGEELVESVQGRGLSFSCTAARREPQPRCHYTANLDPRPGSTAELGLVTAARTGHQPAVPLLLLLLQVSAKYEQ</sequence>
<evidence type="ECO:0000313" key="2">
    <source>
        <dbReference type="EMBL" id="TVU41451.1"/>
    </source>
</evidence>
<name>A0A5J9W0I7_9POAL</name>